<dbReference type="PANTHER" id="PTHR38033">
    <property type="entry name" value="MEMBRANE PROTEIN-RELATED"/>
    <property type="match status" value="1"/>
</dbReference>
<dbReference type="OrthoDB" id="6998040at2"/>
<dbReference type="RefSeq" id="WP_081138810.1">
    <property type="nucleotide sequence ID" value="NZ_MWUE01000014.1"/>
</dbReference>
<reference evidence="2 3" key="1">
    <citation type="submission" date="2017-02" db="EMBL/GenBank/DDBJ databases">
        <title>Whole genome shotgun sequence of Pantoea agglomerans strain AS1 isolated from a cycad, Zamia floridana in Central Florida, USA.</title>
        <authorList>
            <person name="Lata P."/>
            <person name="Govindarajan S."/>
            <person name="Qi F."/>
            <person name="Li J.-L."/>
            <person name="Maurya S.K."/>
            <person name="Sahoo M.K."/>
        </authorList>
    </citation>
    <scope>NUCLEOTIDE SEQUENCE [LARGE SCALE GENOMIC DNA]</scope>
    <source>
        <strain evidence="2 3">AS1</strain>
    </source>
</reference>
<dbReference type="InterPro" id="IPR017732">
    <property type="entry name" value="T4/T6SS_DotU"/>
</dbReference>
<evidence type="ECO:0000313" key="2">
    <source>
        <dbReference type="EMBL" id="OQP34063.1"/>
    </source>
</evidence>
<dbReference type="Pfam" id="PF09850">
    <property type="entry name" value="DotU"/>
    <property type="match status" value="1"/>
</dbReference>
<feature type="domain" description="Type IV / VI secretion system DotU" evidence="1">
    <location>
        <begin position="15"/>
        <end position="102"/>
    </location>
</feature>
<sequence>MCESKNEAVAPVNIDALLQKTWLKAIRLRNGLQFKEGEGRPLWNRCVKDIVRVQTALKVAQLDEDSRQHILYAQCALLDEVVTGRGVQDDAFLQWNGIPLQTFNQ</sequence>
<dbReference type="Proteomes" id="UP000192769">
    <property type="component" value="Unassembled WGS sequence"/>
</dbReference>
<dbReference type="InterPro" id="IPR038522">
    <property type="entry name" value="T4/T6SS_DotU_sf"/>
</dbReference>
<organism evidence="2 3">
    <name type="scientific">Pantoea latae</name>
    <dbReference type="NCBI Taxonomy" id="1964541"/>
    <lineage>
        <taxon>Bacteria</taxon>
        <taxon>Pseudomonadati</taxon>
        <taxon>Pseudomonadota</taxon>
        <taxon>Gammaproteobacteria</taxon>
        <taxon>Enterobacterales</taxon>
        <taxon>Erwiniaceae</taxon>
        <taxon>Pantoea</taxon>
    </lineage>
</organism>
<proteinExistence type="predicted"/>
<name>A0A1V9DJP0_9GAMM</name>
<protein>
    <recommendedName>
        <fullName evidence="1">Type IV / VI secretion system DotU domain-containing protein</fullName>
    </recommendedName>
</protein>
<accession>A0A1V9DJP0</accession>
<evidence type="ECO:0000313" key="3">
    <source>
        <dbReference type="Proteomes" id="UP000192769"/>
    </source>
</evidence>
<dbReference type="PANTHER" id="PTHR38033:SF1">
    <property type="entry name" value="DOTU FAMILY TYPE IV_VI SECRETION SYSTEM PROTEIN"/>
    <property type="match status" value="1"/>
</dbReference>
<dbReference type="AlphaFoldDB" id="A0A1V9DJP0"/>
<comment type="caution">
    <text evidence="2">The sequence shown here is derived from an EMBL/GenBank/DDBJ whole genome shotgun (WGS) entry which is preliminary data.</text>
</comment>
<gene>
    <name evidence="2" type="ORF">B2J69_09770</name>
</gene>
<evidence type="ECO:0000259" key="1">
    <source>
        <dbReference type="Pfam" id="PF09850"/>
    </source>
</evidence>
<dbReference type="Gene3D" id="1.25.40.590">
    <property type="entry name" value="Type IV / VI secretion system, DotU"/>
    <property type="match status" value="1"/>
</dbReference>
<keyword evidence="3" id="KW-1185">Reference proteome</keyword>
<dbReference type="EMBL" id="MWUE01000014">
    <property type="protein sequence ID" value="OQP34063.1"/>
    <property type="molecule type" value="Genomic_DNA"/>
</dbReference>